<dbReference type="AlphaFoldDB" id="A0AB73T1J7"/>
<keyword evidence="5" id="KW-1185">Reference proteome</keyword>
<dbReference type="Proteomes" id="UP000245412">
    <property type="component" value="Unassembled WGS sequence"/>
</dbReference>
<dbReference type="InterPro" id="IPR000551">
    <property type="entry name" value="MerR-type_HTH_dom"/>
</dbReference>
<evidence type="ECO:0000259" key="3">
    <source>
        <dbReference type="PROSITE" id="PS50937"/>
    </source>
</evidence>
<gene>
    <name evidence="4" type="ORF">C7383_11062</name>
</gene>
<dbReference type="RefSeq" id="WP_109747364.1">
    <property type="nucleotide sequence ID" value="NZ_JANKBI010000009.1"/>
</dbReference>
<dbReference type="PANTHER" id="PTHR30204:SF82">
    <property type="entry name" value="TRANSCRIPTIONAL REGULATOR, MERR FAMILY"/>
    <property type="match status" value="1"/>
</dbReference>
<dbReference type="PROSITE" id="PS50937">
    <property type="entry name" value="HTH_MERR_2"/>
    <property type="match status" value="1"/>
</dbReference>
<dbReference type="GO" id="GO:0003677">
    <property type="term" value="F:DNA binding"/>
    <property type="evidence" value="ECO:0007669"/>
    <property type="project" value="UniProtKB-KW"/>
</dbReference>
<accession>A0AB73T1J7</accession>
<dbReference type="SMART" id="SM00422">
    <property type="entry name" value="HTH_MERR"/>
    <property type="match status" value="1"/>
</dbReference>
<dbReference type="InterPro" id="IPR047057">
    <property type="entry name" value="MerR_fam"/>
</dbReference>
<organism evidence="4 5">
    <name type="scientific">Murimonas intestini</name>
    <dbReference type="NCBI Taxonomy" id="1337051"/>
    <lineage>
        <taxon>Bacteria</taxon>
        <taxon>Bacillati</taxon>
        <taxon>Bacillota</taxon>
        <taxon>Clostridia</taxon>
        <taxon>Lachnospirales</taxon>
        <taxon>Lachnospiraceae</taxon>
        <taxon>Murimonas</taxon>
    </lineage>
</organism>
<dbReference type="EMBL" id="QGGY01000010">
    <property type="protein sequence ID" value="PWJ74022.1"/>
    <property type="molecule type" value="Genomic_DNA"/>
</dbReference>
<sequence length="152" mass="17408">MKTYTIREVSQLFNLPASTLRYYEEMGILTNIGRSDTGQRIYTEAHINRLRSICCFKGTGMSIPKLQAFFAYEENEEDHIDDILSLLSGQKEQVEKQIVQLQADLEHVKRKLSYYGDIKRSIECGMPRPSWDDYRKPAGSLAARNGEFCSSG</sequence>
<name>A0AB73T1J7_9FIRM</name>
<dbReference type="PANTHER" id="PTHR30204">
    <property type="entry name" value="REDOX-CYCLING DRUG-SENSING TRANSCRIPTIONAL ACTIVATOR SOXR"/>
    <property type="match status" value="1"/>
</dbReference>
<dbReference type="InterPro" id="IPR009061">
    <property type="entry name" value="DNA-bd_dom_put_sf"/>
</dbReference>
<dbReference type="Gene3D" id="1.10.1660.10">
    <property type="match status" value="1"/>
</dbReference>
<dbReference type="Pfam" id="PF13411">
    <property type="entry name" value="MerR_1"/>
    <property type="match status" value="1"/>
</dbReference>
<dbReference type="GO" id="GO:0003700">
    <property type="term" value="F:DNA-binding transcription factor activity"/>
    <property type="evidence" value="ECO:0007669"/>
    <property type="project" value="InterPro"/>
</dbReference>
<proteinExistence type="predicted"/>
<feature type="coiled-coil region" evidence="2">
    <location>
        <begin position="84"/>
        <end position="111"/>
    </location>
</feature>
<keyword evidence="2" id="KW-0175">Coiled coil</keyword>
<feature type="domain" description="HTH merR-type" evidence="3">
    <location>
        <begin position="3"/>
        <end position="72"/>
    </location>
</feature>
<evidence type="ECO:0000313" key="4">
    <source>
        <dbReference type="EMBL" id="PWJ74022.1"/>
    </source>
</evidence>
<reference evidence="4 5" key="1">
    <citation type="submission" date="2018-05" db="EMBL/GenBank/DDBJ databases">
        <authorList>
            <person name="Goeker M."/>
            <person name="Huntemann M."/>
            <person name="Clum A."/>
            <person name="Pillay M."/>
            <person name="Palaniappan K."/>
            <person name="Varghese N."/>
            <person name="Mikhailova N."/>
            <person name="Stamatis D."/>
            <person name="Reddy T."/>
            <person name="Daum C."/>
            <person name="Shapiro N."/>
            <person name="Ivanova N."/>
            <person name="Kyrpides N."/>
            <person name="Woyke T."/>
        </authorList>
    </citation>
    <scope>NUCLEOTIDE SEQUENCE [LARGE SCALE GENOMIC DNA]</scope>
    <source>
        <strain evidence="4 5">DSM 26524</strain>
    </source>
</reference>
<keyword evidence="1 4" id="KW-0238">DNA-binding</keyword>
<evidence type="ECO:0000256" key="1">
    <source>
        <dbReference type="ARBA" id="ARBA00023125"/>
    </source>
</evidence>
<evidence type="ECO:0000313" key="5">
    <source>
        <dbReference type="Proteomes" id="UP000245412"/>
    </source>
</evidence>
<evidence type="ECO:0000256" key="2">
    <source>
        <dbReference type="SAM" id="Coils"/>
    </source>
</evidence>
<dbReference type="CDD" id="cd01109">
    <property type="entry name" value="HTH_YyaN"/>
    <property type="match status" value="1"/>
</dbReference>
<comment type="caution">
    <text evidence="4">The sequence shown here is derived from an EMBL/GenBank/DDBJ whole genome shotgun (WGS) entry which is preliminary data.</text>
</comment>
<dbReference type="SUPFAM" id="SSF46955">
    <property type="entry name" value="Putative DNA-binding domain"/>
    <property type="match status" value="1"/>
</dbReference>
<protein>
    <submittedName>
        <fullName evidence="4">DNA-binding transcriptional MerR regulator</fullName>
    </submittedName>
</protein>